<dbReference type="Pfam" id="PF01663">
    <property type="entry name" value="Phosphodiest"/>
    <property type="match status" value="1"/>
</dbReference>
<dbReference type="EMBL" id="JABJXA010000007">
    <property type="protein sequence ID" value="MBB1257676.1"/>
    <property type="molecule type" value="Genomic_DNA"/>
</dbReference>
<comment type="caution">
    <text evidence="2">The sequence shown here is derived from an EMBL/GenBank/DDBJ whole genome shotgun (WGS) entry which is preliminary data.</text>
</comment>
<reference evidence="1" key="3">
    <citation type="journal article" name="Syst. Appl. Microbiol.">
        <title>Streptomyces alkaliterrae sp. nov., isolated from an alkaline soil, and emended descriptions of Streptomyces alkaliphilus, Streptomyces calidiresistens and Streptomyces durbertensis.</title>
        <authorList>
            <person name="Swiecimska M."/>
            <person name="Golinska P."/>
            <person name="Nouioui I."/>
            <person name="Wypij M."/>
            <person name="Rai M."/>
            <person name="Sangal V."/>
            <person name="Goodfellow M."/>
        </authorList>
    </citation>
    <scope>NUCLEOTIDE SEQUENCE</scope>
    <source>
        <strain evidence="1">OF8</strain>
    </source>
</reference>
<keyword evidence="3" id="KW-1185">Reference proteome</keyword>
<dbReference type="RefSeq" id="WP_143647227.1">
    <property type="nucleotide sequence ID" value="NZ_JABJXA010000007.1"/>
</dbReference>
<name>A0A5P0YND9_9ACTN</name>
<dbReference type="InterPro" id="IPR046043">
    <property type="entry name" value="DUF6001"/>
</dbReference>
<dbReference type="Proteomes" id="UP000517765">
    <property type="component" value="Unassembled WGS sequence"/>
</dbReference>
<evidence type="ECO:0000313" key="3">
    <source>
        <dbReference type="Proteomes" id="UP000320857"/>
    </source>
</evidence>
<dbReference type="InterPro" id="IPR017850">
    <property type="entry name" value="Alkaline_phosphatase_core_sf"/>
</dbReference>
<evidence type="ECO:0000313" key="4">
    <source>
        <dbReference type="Proteomes" id="UP000517765"/>
    </source>
</evidence>
<proteinExistence type="predicted"/>
<protein>
    <submittedName>
        <fullName evidence="1">Alkaline phosphatase family protein</fullName>
    </submittedName>
</protein>
<sequence length="936" mass="99750">MTVYWVVWDAAAHWVVDRLEREGALPAVSRMRRDGVLTAARPAYPNCQTPPSLATLFTGTWPREHGVTGFTVPGAGEGLDSHVSGFAPGFPAVPPVWEVLAAHDLSSAFVHTPWVFDETGRVGSHVDVAVEAYSRRLTRHAALAPRPGEQDWRIGGFDVAVTAPARPSDPVRLTAADSPAGNLVLGTDGEWRPLALDGDHGTWVTRLVVDGRLTLVHTGVWRPRTAGRNRAALRRLAECPPFAGEGVGPLYREGVFGPRLAEGGDGTAEEVFLSSVECVAEHFAAATGAVLETHDADLVVVYLPMTDDVGHELLGWCDERSAAHRPDVSEAVWARVRRCYQWCDTVLGRVLDRAGAEDTVLLGADHGMVGSTHLVHLGDALLRAGLSHARADGGLDAERSAVFYHPANNGSLWVGPGLAGDPEGARAAMRRAHAVLRTLTDPETGRPVVTGFLDRDHLRPADPDGDPFVSFVVLADDYQPTARPAGDGAVVRRTPKTGAHVVHTGDDRLHAVHAALGSGVPAGPVPPLVDNTWPARLVRHVLGAAPAGPGGAAVTFPNPPKRVDGMPSGFPPARSAADLVERRHRNVAAFLAGRSLEAKWLSDLMRERVGEGLLLLTSSPVHGLANPTSDLDFIRVQEAPIDGPRISTKIFEDGHHLEVVSFSRAELASNLEELHRLAGLPVEETVAGFRRWDKEREPRRKQTERIVNGLTLDGSAPFVDWLPPLGRVWSRASLQLAVEQAVHCLLAESAGETRGRVGYAYNVLLHLMDALLSHHGDVYTTRKWYALRWARMTAQGGWHDNRLEAVATDLERLRKGVGATLRPSAATEPLAGAFAALTLDAVRATGTASAVTVAVEAEGPGVVAKPFLPDASLLLNAGSAVVLPGVGAEDGLPLAGAPVGLDELAGLDARSAATLLRALRAGVARLRIGYPDGTAR</sequence>
<gene>
    <name evidence="2" type="ORF">FNX44_007695</name>
    <name evidence="1" type="ORF">H3147_02370</name>
</gene>
<accession>A0A5P0YND9</accession>
<dbReference type="EMBL" id="VJYK02000055">
    <property type="protein sequence ID" value="MQS01755.1"/>
    <property type="molecule type" value="Genomic_DNA"/>
</dbReference>
<dbReference type="AlphaFoldDB" id="A0A5P0YND9"/>
<dbReference type="Gene3D" id="3.40.720.10">
    <property type="entry name" value="Alkaline Phosphatase, subunit A"/>
    <property type="match status" value="2"/>
</dbReference>
<organism evidence="2 3">
    <name type="scientific">Streptomyces alkaliterrae</name>
    <dbReference type="NCBI Taxonomy" id="2213162"/>
    <lineage>
        <taxon>Bacteria</taxon>
        <taxon>Bacillati</taxon>
        <taxon>Actinomycetota</taxon>
        <taxon>Actinomycetes</taxon>
        <taxon>Kitasatosporales</taxon>
        <taxon>Streptomycetaceae</taxon>
        <taxon>Streptomyces</taxon>
    </lineage>
</organism>
<evidence type="ECO:0000313" key="2">
    <source>
        <dbReference type="EMBL" id="MQS01755.1"/>
    </source>
</evidence>
<dbReference type="InterPro" id="IPR002591">
    <property type="entry name" value="Phosphodiest/P_Trfase"/>
</dbReference>
<reference evidence="2 3" key="1">
    <citation type="submission" date="2019-10" db="EMBL/GenBank/DDBJ databases">
        <title>Streptomyces sp. nov., a novel actinobacterium isolated from alkaline environment.</title>
        <authorList>
            <person name="Golinska P."/>
        </authorList>
    </citation>
    <scope>NUCLEOTIDE SEQUENCE [LARGE SCALE GENOMIC DNA]</scope>
    <source>
        <strain evidence="2 3">OF1</strain>
    </source>
</reference>
<reference evidence="4" key="2">
    <citation type="submission" date="2020-05" db="EMBL/GenBank/DDBJ databases">
        <title>Classification of alakaliphilic streptomycetes isolated from an alkaline soil next to Lonar Crater, India and a proposal for the recognition of Streptomyces alkaliterrae sp. nov.</title>
        <authorList>
            <person name="Golinska P."/>
        </authorList>
    </citation>
    <scope>NUCLEOTIDE SEQUENCE [LARGE SCALE GENOMIC DNA]</scope>
    <source>
        <strain evidence="4">OF8</strain>
    </source>
</reference>
<evidence type="ECO:0000313" key="1">
    <source>
        <dbReference type="EMBL" id="MBB1257676.1"/>
    </source>
</evidence>
<dbReference type="Pfam" id="PF19464">
    <property type="entry name" value="DUF6001"/>
    <property type="match status" value="1"/>
</dbReference>
<dbReference type="SUPFAM" id="SSF53649">
    <property type="entry name" value="Alkaline phosphatase-like"/>
    <property type="match status" value="1"/>
</dbReference>
<dbReference type="Proteomes" id="UP000320857">
    <property type="component" value="Unassembled WGS sequence"/>
</dbReference>